<keyword evidence="5 7" id="KW-0472">Membrane</keyword>
<feature type="domain" description="ABC3 transporter permease C-terminal" evidence="8">
    <location>
        <begin position="258"/>
        <end position="377"/>
    </location>
</feature>
<keyword evidence="2" id="KW-1003">Cell membrane</keyword>
<dbReference type="EMBL" id="JACJLL010000051">
    <property type="protein sequence ID" value="MBM6819563.1"/>
    <property type="molecule type" value="Genomic_DNA"/>
</dbReference>
<feature type="transmembrane region" description="Helical" evidence="7">
    <location>
        <begin position="20"/>
        <end position="40"/>
    </location>
</feature>
<evidence type="ECO:0000313" key="9">
    <source>
        <dbReference type="EMBL" id="MBM6819563.1"/>
    </source>
</evidence>
<dbReference type="InterPro" id="IPR003838">
    <property type="entry name" value="ABC3_permease_C"/>
</dbReference>
<comment type="similarity">
    <text evidence="6">Belongs to the ABC-4 integral membrane protein family.</text>
</comment>
<proteinExistence type="inferred from homology"/>
<dbReference type="Pfam" id="PF02687">
    <property type="entry name" value="FtsX"/>
    <property type="match status" value="1"/>
</dbReference>
<keyword evidence="4 7" id="KW-1133">Transmembrane helix</keyword>
<keyword evidence="3 7" id="KW-0812">Transmembrane</keyword>
<dbReference type="RefSeq" id="WP_204572321.1">
    <property type="nucleotide sequence ID" value="NZ_JACJLL010000051.1"/>
</dbReference>
<evidence type="ECO:0000256" key="3">
    <source>
        <dbReference type="ARBA" id="ARBA00022692"/>
    </source>
</evidence>
<evidence type="ECO:0000256" key="5">
    <source>
        <dbReference type="ARBA" id="ARBA00023136"/>
    </source>
</evidence>
<comment type="subcellular location">
    <subcellularLocation>
        <location evidence="1">Cell membrane</location>
        <topology evidence="1">Multi-pass membrane protein</topology>
    </subcellularLocation>
</comment>
<evidence type="ECO:0000256" key="6">
    <source>
        <dbReference type="ARBA" id="ARBA00038076"/>
    </source>
</evidence>
<evidence type="ECO:0000313" key="10">
    <source>
        <dbReference type="Proteomes" id="UP000767334"/>
    </source>
</evidence>
<evidence type="ECO:0000259" key="8">
    <source>
        <dbReference type="Pfam" id="PF02687"/>
    </source>
</evidence>
<sequence>MFYLKDILYGIRVRKKTSILILMQLTFTLFISYGILNIYLSGTVISSNNKWALQNIDNIYLINFEDPSLVRNSDLYTDSINKVKEKNLGTIASYNPLSLSINNIFNEDSYVIGLSIDKNYYDMLNDTLIVGEGFTKDDFNSTSLDYIPIILGSDYKNKCKINDIVKDSSNQKYIVRGFLKPNKYLTNSNYDLTTYIKSENSFLIPILDSSNIYGSLIKFYNNMNPPLTIDNLTFNNMKESIKSQVNDFLNFQNQWIPFLILSLIVAILGIIISTILSIFLRRKEFGIKIVLGESINSILLKTYIENLILSILAIIFNIAFTYIFNMDFINATNFATTESIIYVNFDLEFLIISFASIILLTLLTSMMVFKIIKKIQPKELIGGVY</sequence>
<dbReference type="PANTHER" id="PTHR30572">
    <property type="entry name" value="MEMBRANE COMPONENT OF TRANSPORTER-RELATED"/>
    <property type="match status" value="1"/>
</dbReference>
<comment type="caution">
    <text evidence="9">The sequence shown here is derived from an EMBL/GenBank/DDBJ whole genome shotgun (WGS) entry which is preliminary data.</text>
</comment>
<feature type="transmembrane region" description="Helical" evidence="7">
    <location>
        <begin position="307"/>
        <end position="329"/>
    </location>
</feature>
<dbReference type="PANTHER" id="PTHR30572:SF4">
    <property type="entry name" value="ABC TRANSPORTER PERMEASE YTRF"/>
    <property type="match status" value="1"/>
</dbReference>
<name>A0ABS2FGC0_9CLOT</name>
<evidence type="ECO:0000256" key="4">
    <source>
        <dbReference type="ARBA" id="ARBA00022989"/>
    </source>
</evidence>
<evidence type="ECO:0000256" key="1">
    <source>
        <dbReference type="ARBA" id="ARBA00004651"/>
    </source>
</evidence>
<organism evidence="9 10">
    <name type="scientific">Clostridium saudiense</name>
    <dbReference type="NCBI Taxonomy" id="1414720"/>
    <lineage>
        <taxon>Bacteria</taxon>
        <taxon>Bacillati</taxon>
        <taxon>Bacillota</taxon>
        <taxon>Clostridia</taxon>
        <taxon>Eubacteriales</taxon>
        <taxon>Clostridiaceae</taxon>
        <taxon>Clostridium</taxon>
    </lineage>
</organism>
<dbReference type="InterPro" id="IPR050250">
    <property type="entry name" value="Macrolide_Exporter_MacB"/>
</dbReference>
<evidence type="ECO:0000256" key="2">
    <source>
        <dbReference type="ARBA" id="ARBA00022475"/>
    </source>
</evidence>
<feature type="transmembrane region" description="Helical" evidence="7">
    <location>
        <begin position="255"/>
        <end position="280"/>
    </location>
</feature>
<dbReference type="Proteomes" id="UP000767334">
    <property type="component" value="Unassembled WGS sequence"/>
</dbReference>
<protein>
    <recommendedName>
        <fullName evidence="8">ABC3 transporter permease C-terminal domain-containing protein</fullName>
    </recommendedName>
</protein>
<feature type="transmembrane region" description="Helical" evidence="7">
    <location>
        <begin position="349"/>
        <end position="369"/>
    </location>
</feature>
<evidence type="ECO:0000256" key="7">
    <source>
        <dbReference type="SAM" id="Phobius"/>
    </source>
</evidence>
<keyword evidence="10" id="KW-1185">Reference proteome</keyword>
<accession>A0ABS2FGC0</accession>
<gene>
    <name evidence="9" type="ORF">H6A19_09500</name>
</gene>
<reference evidence="9 10" key="1">
    <citation type="journal article" date="2021" name="Sci. Rep.">
        <title>The distribution of antibiotic resistance genes in chicken gut microbiota commensals.</title>
        <authorList>
            <person name="Juricova H."/>
            <person name="Matiasovicova J."/>
            <person name="Kubasova T."/>
            <person name="Cejkova D."/>
            <person name="Rychlik I."/>
        </authorList>
    </citation>
    <scope>NUCLEOTIDE SEQUENCE [LARGE SCALE GENOMIC DNA]</scope>
    <source>
        <strain evidence="9 10">An435</strain>
    </source>
</reference>